<dbReference type="FunFam" id="1.10.472.10:FF:000074">
    <property type="entry name" value="D3-type cyclin"/>
    <property type="match status" value="1"/>
</dbReference>
<dbReference type="InterPro" id="IPR004367">
    <property type="entry name" value="Cyclin_C-dom"/>
</dbReference>
<dbReference type="Pfam" id="PF02984">
    <property type="entry name" value="Cyclin_C"/>
    <property type="match status" value="1"/>
</dbReference>
<evidence type="ECO:0000256" key="4">
    <source>
        <dbReference type="ARBA" id="ARBA00023306"/>
    </source>
</evidence>
<evidence type="ECO:0000256" key="2">
    <source>
        <dbReference type="ARBA" id="ARBA00022618"/>
    </source>
</evidence>
<evidence type="ECO:0000259" key="7">
    <source>
        <dbReference type="SMART" id="SM00385"/>
    </source>
</evidence>
<keyword evidence="10" id="KW-1185">Reference proteome</keyword>
<dbReference type="GO" id="GO:0051301">
    <property type="term" value="P:cell division"/>
    <property type="evidence" value="ECO:0007669"/>
    <property type="project" value="UniProtKB-KW"/>
</dbReference>
<evidence type="ECO:0000256" key="5">
    <source>
        <dbReference type="RuleBase" id="RU000383"/>
    </source>
</evidence>
<accession>A0A8S2BCI4</accession>
<feature type="domain" description="Cyclin C-terminal" evidence="8">
    <location>
        <begin position="198"/>
        <end position="338"/>
    </location>
</feature>
<evidence type="ECO:0000313" key="10">
    <source>
        <dbReference type="Proteomes" id="UP000682877"/>
    </source>
</evidence>
<dbReference type="PROSITE" id="PS00292">
    <property type="entry name" value="CYCLINS"/>
    <property type="match status" value="1"/>
</dbReference>
<dbReference type="InterPro" id="IPR013763">
    <property type="entry name" value="Cyclin-like_dom"/>
</dbReference>
<feature type="compositionally biased region" description="Low complexity" evidence="6">
    <location>
        <begin position="324"/>
        <end position="335"/>
    </location>
</feature>
<dbReference type="GO" id="GO:0010444">
    <property type="term" value="P:guard mother cell differentiation"/>
    <property type="evidence" value="ECO:0007669"/>
    <property type="project" value="UniProtKB-ARBA"/>
</dbReference>
<dbReference type="InterPro" id="IPR039361">
    <property type="entry name" value="Cyclin"/>
</dbReference>
<evidence type="ECO:0000256" key="3">
    <source>
        <dbReference type="ARBA" id="ARBA00023127"/>
    </source>
</evidence>
<dbReference type="PANTHER" id="PTHR10177">
    <property type="entry name" value="CYCLINS"/>
    <property type="match status" value="1"/>
</dbReference>
<dbReference type="InterPro" id="IPR036915">
    <property type="entry name" value="Cyclin-like_sf"/>
</dbReference>
<dbReference type="AlphaFoldDB" id="A0A8S2BCI4"/>
<dbReference type="CDD" id="cd20544">
    <property type="entry name" value="CYCLIN_AtCycD-like_rpt2"/>
    <property type="match status" value="1"/>
</dbReference>
<sequence length="368" mass="42421">MALEKEEEASQNAPFCVLDGLYCEEETGFVEEEDLDDGDLAFLEKSDESVVKFQFLPLLDMFLWDDDELMSLISKENETNPCFGEEVLDGFLVSCRKEALDWVFRVKSHYGFSSLTAILAVNYFDRFMTSIKLQTDKPWMSQLVAVASLSLAAKVEEIQVPLLLDLQVDEARYVFEAKTIQRMELLILSTLQWRMHPVTPISFFDHIIRRFGSKWHQQLDFFRKCERLLISVIADTRFMSYFPSVLATAIMIFVIEDLKPCEEVEYQSQIMTLLKVNQEKVNECYELLLEHNPSKKRMMNLLGQDSPSGVLDFDDSSNSSWNVSTTASVSSSSSSPEPLLKRRRVQEQQMRLPSINRMFLDVLSSSPR</sequence>
<name>A0A8S2BCI4_ARAAE</name>
<dbReference type="InterPro" id="IPR006671">
    <property type="entry name" value="Cyclin_N"/>
</dbReference>
<dbReference type="Pfam" id="PF00134">
    <property type="entry name" value="Cyclin_N"/>
    <property type="match status" value="1"/>
</dbReference>
<evidence type="ECO:0000313" key="9">
    <source>
        <dbReference type="EMBL" id="CAE6262507.1"/>
    </source>
</evidence>
<dbReference type="SUPFAM" id="SSF47954">
    <property type="entry name" value="Cyclin-like"/>
    <property type="match status" value="2"/>
</dbReference>
<dbReference type="EMBL" id="LR999458">
    <property type="protein sequence ID" value="CAE6262507.1"/>
    <property type="molecule type" value="Genomic_DNA"/>
</dbReference>
<feature type="domain" description="Cyclin-like" evidence="7">
    <location>
        <begin position="101"/>
        <end position="189"/>
    </location>
</feature>
<dbReference type="Proteomes" id="UP000682877">
    <property type="component" value="Chromosome 8"/>
</dbReference>
<dbReference type="CDD" id="cd20543">
    <property type="entry name" value="CYCLIN_AtCycD-like_rpt1"/>
    <property type="match status" value="1"/>
</dbReference>
<gene>
    <name evidence="9" type="ORF">AARE701A_LOCUS22516</name>
</gene>
<dbReference type="Gene3D" id="1.10.472.10">
    <property type="entry name" value="Cyclin-like"/>
    <property type="match status" value="2"/>
</dbReference>
<comment type="similarity">
    <text evidence="1">Belongs to the cyclin family. Cyclin D subfamily.</text>
</comment>
<evidence type="ECO:0000259" key="8">
    <source>
        <dbReference type="SMART" id="SM01332"/>
    </source>
</evidence>
<feature type="region of interest" description="Disordered" evidence="6">
    <location>
        <begin position="324"/>
        <end position="347"/>
    </location>
</feature>
<dbReference type="GO" id="GO:0048316">
    <property type="term" value="P:seed development"/>
    <property type="evidence" value="ECO:0007669"/>
    <property type="project" value="UniProtKB-ARBA"/>
</dbReference>
<evidence type="ECO:0008006" key="11">
    <source>
        <dbReference type="Google" id="ProtNLM"/>
    </source>
</evidence>
<dbReference type="FunFam" id="1.10.472.10:FF:000070">
    <property type="entry name" value="CYCLIN D32"/>
    <property type="match status" value="1"/>
</dbReference>
<protein>
    <recommendedName>
        <fullName evidence="11">Cyclin N-terminal domain-containing protein</fullName>
    </recommendedName>
</protein>
<keyword evidence="3 5" id="KW-0195">Cyclin</keyword>
<evidence type="ECO:0000256" key="6">
    <source>
        <dbReference type="SAM" id="MobiDB-lite"/>
    </source>
</evidence>
<evidence type="ECO:0000256" key="1">
    <source>
        <dbReference type="ARBA" id="ARBA00009065"/>
    </source>
</evidence>
<reference evidence="9" key="1">
    <citation type="submission" date="2021-01" db="EMBL/GenBank/DDBJ databases">
        <authorList>
            <person name="Bezrukov I."/>
        </authorList>
    </citation>
    <scope>NUCLEOTIDE SEQUENCE</scope>
</reference>
<keyword evidence="2" id="KW-0132">Cell division</keyword>
<dbReference type="SMART" id="SM01332">
    <property type="entry name" value="Cyclin_C"/>
    <property type="match status" value="1"/>
</dbReference>
<dbReference type="InterPro" id="IPR048258">
    <property type="entry name" value="Cyclins_cyclin-box"/>
</dbReference>
<proteinExistence type="inferred from homology"/>
<keyword evidence="4" id="KW-0131">Cell cycle</keyword>
<dbReference type="SMART" id="SM00385">
    <property type="entry name" value="CYCLIN"/>
    <property type="match status" value="1"/>
</dbReference>
<organism evidence="9 10">
    <name type="scientific">Arabidopsis arenosa</name>
    <name type="common">Sand rock-cress</name>
    <name type="synonym">Cardaminopsis arenosa</name>
    <dbReference type="NCBI Taxonomy" id="38785"/>
    <lineage>
        <taxon>Eukaryota</taxon>
        <taxon>Viridiplantae</taxon>
        <taxon>Streptophyta</taxon>
        <taxon>Embryophyta</taxon>
        <taxon>Tracheophyta</taxon>
        <taxon>Spermatophyta</taxon>
        <taxon>Magnoliopsida</taxon>
        <taxon>eudicotyledons</taxon>
        <taxon>Gunneridae</taxon>
        <taxon>Pentapetalae</taxon>
        <taxon>rosids</taxon>
        <taxon>malvids</taxon>
        <taxon>Brassicales</taxon>
        <taxon>Brassicaceae</taxon>
        <taxon>Camelineae</taxon>
        <taxon>Arabidopsis</taxon>
    </lineage>
</organism>